<dbReference type="AlphaFoldDB" id="A0A5C5GB57"/>
<feature type="chain" id="PRO_5022691624" evidence="2">
    <location>
        <begin position="22"/>
        <end position="349"/>
    </location>
</feature>
<dbReference type="Proteomes" id="UP000314011">
    <property type="component" value="Unassembled WGS sequence"/>
</dbReference>
<organism evidence="3 4">
    <name type="scientific">Pelagovum pacificum</name>
    <dbReference type="NCBI Taxonomy" id="2588711"/>
    <lineage>
        <taxon>Bacteria</taxon>
        <taxon>Pseudomonadati</taxon>
        <taxon>Pseudomonadota</taxon>
        <taxon>Alphaproteobacteria</taxon>
        <taxon>Rhodobacterales</taxon>
        <taxon>Paracoccaceae</taxon>
        <taxon>Pelagovum</taxon>
    </lineage>
</organism>
<accession>A0A5C5GB57</accession>
<dbReference type="SUPFAM" id="SSF53850">
    <property type="entry name" value="Periplasmic binding protein-like II"/>
    <property type="match status" value="1"/>
</dbReference>
<comment type="caution">
    <text evidence="3">The sequence shown here is derived from an EMBL/GenBank/DDBJ whole genome shotgun (WGS) entry which is preliminary data.</text>
</comment>
<name>A0A5C5GB57_9RHOB</name>
<evidence type="ECO:0000256" key="1">
    <source>
        <dbReference type="ARBA" id="ARBA00022729"/>
    </source>
</evidence>
<evidence type="ECO:0000313" key="3">
    <source>
        <dbReference type="EMBL" id="TNY30817.1"/>
    </source>
</evidence>
<dbReference type="Gene3D" id="3.40.190.10">
    <property type="entry name" value="Periplasmic binding protein-like II"/>
    <property type="match status" value="2"/>
</dbReference>
<feature type="signal peptide" evidence="2">
    <location>
        <begin position="1"/>
        <end position="21"/>
    </location>
</feature>
<evidence type="ECO:0000256" key="2">
    <source>
        <dbReference type="SAM" id="SignalP"/>
    </source>
</evidence>
<proteinExistence type="predicted"/>
<reference evidence="3 4" key="1">
    <citation type="submission" date="2019-06" db="EMBL/GenBank/DDBJ databases">
        <title>Genome of new Rhodobacteraceae sp. SM1903.</title>
        <authorList>
            <person name="Ren X."/>
        </authorList>
    </citation>
    <scope>NUCLEOTIDE SEQUENCE [LARGE SCALE GENOMIC DNA]</scope>
    <source>
        <strain evidence="3 4">SM1903</strain>
    </source>
</reference>
<dbReference type="Pfam" id="PF13416">
    <property type="entry name" value="SBP_bac_8"/>
    <property type="match status" value="1"/>
</dbReference>
<dbReference type="OrthoDB" id="9769319at2"/>
<protein>
    <submittedName>
        <fullName evidence="3">Extracellular solute-binding protein</fullName>
    </submittedName>
</protein>
<gene>
    <name evidence="3" type="ORF">FHY64_17025</name>
</gene>
<keyword evidence="1 2" id="KW-0732">Signal</keyword>
<dbReference type="RefSeq" id="WP_140197023.1">
    <property type="nucleotide sequence ID" value="NZ_CP065915.1"/>
</dbReference>
<keyword evidence="4" id="KW-1185">Reference proteome</keyword>
<dbReference type="PANTHER" id="PTHR30222">
    <property type="entry name" value="SPERMIDINE/PUTRESCINE-BINDING PERIPLASMIC PROTEIN"/>
    <property type="match status" value="1"/>
</dbReference>
<evidence type="ECO:0000313" key="4">
    <source>
        <dbReference type="Proteomes" id="UP000314011"/>
    </source>
</evidence>
<sequence>MTLKHLLGSAAALATVASAAAAQDGDLIILDYPGFEDPAYHAAYIEKNGDSPTFSFFGDEEEAFQKLVSGFEADIAHICAGSVTKWVESGIIEPWDTSMIDAFGELNSDLTGEDVASGDAEAYFIPTDFGSTAIAYNPDEVPEEDVSTLEVFKNPDYAGRLTIPDNVDDAYALAYLATGVTNWSEATDEEFEAASAWLREVHPNLRTYWTDPAELAQLLSSGEILVSWAWNETYPTMVEEGRSIAFEREMTEGSSLWLCGYVNMTESPGSEEKAYDYLNAILAPESAMPLLEAGFGTSNDAALSSEISEEDLVASGLESIDVPVLAQLPMSQELRQKQSETFEMIKAGF</sequence>
<dbReference type="PANTHER" id="PTHR30222:SF17">
    <property type="entry name" value="SPERMIDINE_PUTRESCINE-BINDING PERIPLASMIC PROTEIN"/>
    <property type="match status" value="1"/>
</dbReference>
<dbReference type="InterPro" id="IPR006059">
    <property type="entry name" value="SBP"/>
</dbReference>
<dbReference type="EMBL" id="VFFF01000003">
    <property type="protein sequence ID" value="TNY30817.1"/>
    <property type="molecule type" value="Genomic_DNA"/>
</dbReference>